<dbReference type="OrthoDB" id="4320373at2"/>
<proteinExistence type="predicted"/>
<name>A0A1H6C790_9ACTN</name>
<dbReference type="GO" id="GO:0016226">
    <property type="term" value="P:iron-sulfur cluster assembly"/>
    <property type="evidence" value="ECO:0007669"/>
    <property type="project" value="InterPro"/>
</dbReference>
<dbReference type="GO" id="GO:0005506">
    <property type="term" value="F:iron ion binding"/>
    <property type="evidence" value="ECO:0007669"/>
    <property type="project" value="InterPro"/>
</dbReference>
<dbReference type="AlphaFoldDB" id="A0A1H6C790"/>
<dbReference type="Pfam" id="PF01106">
    <property type="entry name" value="NifU"/>
    <property type="match status" value="1"/>
</dbReference>
<reference evidence="5" key="1">
    <citation type="submission" date="2016-10" db="EMBL/GenBank/DDBJ databases">
        <authorList>
            <person name="Varghese N."/>
            <person name="Submissions S."/>
        </authorList>
    </citation>
    <scope>NUCLEOTIDE SEQUENCE [LARGE SCALE GENOMIC DNA]</scope>
    <source>
        <strain evidence="5">DSM 43163</strain>
    </source>
</reference>
<dbReference type="EMBL" id="FNVO01000009">
    <property type="protein sequence ID" value="SEG68839.1"/>
    <property type="molecule type" value="Genomic_DNA"/>
</dbReference>
<dbReference type="Gene3D" id="3.30.300.130">
    <property type="entry name" value="Fe-S cluster assembly (FSCA)"/>
    <property type="match status" value="1"/>
</dbReference>
<protein>
    <submittedName>
        <fullName evidence="4">Fe-S cluster biogenesis protein NfuA, 4Fe-4S-binding domain</fullName>
    </submittedName>
</protein>
<dbReference type="SUPFAM" id="SSF117916">
    <property type="entry name" value="Fe-S cluster assembly (FSCA) domain-like"/>
    <property type="match status" value="1"/>
</dbReference>
<comment type="function">
    <text evidence="1">May be involved in the formation or repair of [Fe-S] clusters present in iron-sulfur proteins.</text>
</comment>
<dbReference type="Proteomes" id="UP000236723">
    <property type="component" value="Unassembled WGS sequence"/>
</dbReference>
<dbReference type="RefSeq" id="WP_103939485.1">
    <property type="nucleotide sequence ID" value="NZ_FNVO01000009.1"/>
</dbReference>
<evidence type="ECO:0000313" key="5">
    <source>
        <dbReference type="Proteomes" id="UP000236723"/>
    </source>
</evidence>
<feature type="domain" description="NIF system FeS cluster assembly NifU C-terminal" evidence="3">
    <location>
        <begin position="117"/>
        <end position="180"/>
    </location>
</feature>
<dbReference type="InterPro" id="IPR034904">
    <property type="entry name" value="FSCA_dom_sf"/>
</dbReference>
<gene>
    <name evidence="4" type="ORF">SAMN04489712_10924</name>
</gene>
<evidence type="ECO:0000256" key="2">
    <source>
        <dbReference type="SAM" id="MobiDB-lite"/>
    </source>
</evidence>
<dbReference type="InterPro" id="IPR001075">
    <property type="entry name" value="NIF_FeS_clus_asmbl_NifU_C"/>
</dbReference>
<evidence type="ECO:0000313" key="4">
    <source>
        <dbReference type="EMBL" id="SEG68839.1"/>
    </source>
</evidence>
<accession>A0A1H6C790</accession>
<feature type="region of interest" description="Disordered" evidence="2">
    <location>
        <begin position="1"/>
        <end position="25"/>
    </location>
</feature>
<feature type="compositionally biased region" description="Low complexity" evidence="2">
    <location>
        <begin position="1"/>
        <end position="15"/>
    </location>
</feature>
<keyword evidence="5" id="KW-1185">Reference proteome</keyword>
<evidence type="ECO:0000259" key="3">
    <source>
        <dbReference type="Pfam" id="PF01106"/>
    </source>
</evidence>
<organism evidence="4 5">
    <name type="scientific">Thermomonospora echinospora</name>
    <dbReference type="NCBI Taxonomy" id="1992"/>
    <lineage>
        <taxon>Bacteria</taxon>
        <taxon>Bacillati</taxon>
        <taxon>Actinomycetota</taxon>
        <taxon>Actinomycetes</taxon>
        <taxon>Streptosporangiales</taxon>
        <taxon>Thermomonosporaceae</taxon>
        <taxon>Thermomonospora</taxon>
    </lineage>
</organism>
<dbReference type="GO" id="GO:0051536">
    <property type="term" value="F:iron-sulfur cluster binding"/>
    <property type="evidence" value="ECO:0007669"/>
    <property type="project" value="InterPro"/>
</dbReference>
<sequence length="209" mass="21274">MAEPAAEPAAESGAGPTVGAVAEGADGRTRLDDARIVGRLERLEEVLSRLEQVPGPTTETALDAVTLLVEVYGEALARVMDRLALQPGLAGELAGDELVGHLLVLHGLHPAPVAERVARAIDGVRPYLRSHGGDVQLVGIEDGVARVRLSARGCGSSTALLREAVDAAVAAAAPELSGVEPVRAGGPAAFIPAEALLSRPVPHAPEGVA</sequence>
<evidence type="ECO:0000256" key="1">
    <source>
        <dbReference type="ARBA" id="ARBA00049958"/>
    </source>
</evidence>